<organism evidence="4 5">
    <name type="scientific">Pseudothauera lacus</name>
    <dbReference type="NCBI Taxonomy" id="2136175"/>
    <lineage>
        <taxon>Bacteria</taxon>
        <taxon>Pseudomonadati</taxon>
        <taxon>Pseudomonadota</taxon>
        <taxon>Betaproteobacteria</taxon>
        <taxon>Rhodocyclales</taxon>
        <taxon>Zoogloeaceae</taxon>
        <taxon>Pseudothauera</taxon>
    </lineage>
</organism>
<dbReference type="Pfam" id="PF13464">
    <property type="entry name" value="RodZ_C"/>
    <property type="match status" value="1"/>
</dbReference>
<proteinExistence type="predicted"/>
<dbReference type="GO" id="GO:0003677">
    <property type="term" value="F:DNA binding"/>
    <property type="evidence" value="ECO:0007669"/>
    <property type="project" value="InterPro"/>
</dbReference>
<comment type="caution">
    <text evidence="4">The sequence shown here is derived from an EMBL/GenBank/DDBJ whole genome shotgun (WGS) entry which is preliminary data.</text>
</comment>
<dbReference type="InterPro" id="IPR050400">
    <property type="entry name" value="Bact_Cytoskel_RodZ"/>
</dbReference>
<evidence type="ECO:0000256" key="1">
    <source>
        <dbReference type="SAM" id="MobiDB-lite"/>
    </source>
</evidence>
<name>A0A2T4ID85_9RHOO</name>
<protein>
    <submittedName>
        <fullName evidence="4">DUF4115 domain-containing protein</fullName>
    </submittedName>
</protein>
<sequence length="271" mass="28298">MLRAAREARGLTVANVAQMLKLGVRQIEAMEAGRFDLLPGPAFVRGFVRNYARILGIDAAPLQAALGNEPPAGNVELVPVSNADGEMPSGGESRMSSTPVAVVAFGLLLVVLVGWYFDWFRTPQPIEVVAPLVAGEGEPLFAPPLDDEPAAGQGAAGVMVESVEAPPQAPVETAVQPPPAVPDTAAPATPATGMARLTFRFAGESWFEVRDAGGALLVSATGQAGQVRTVDGQPPFAVVVGNAREVRLERNGRSIDLVPHTRVSVARLSVE</sequence>
<evidence type="ECO:0000259" key="3">
    <source>
        <dbReference type="Pfam" id="PF13464"/>
    </source>
</evidence>
<evidence type="ECO:0000256" key="2">
    <source>
        <dbReference type="SAM" id="Phobius"/>
    </source>
</evidence>
<dbReference type="PANTHER" id="PTHR34475">
    <property type="match status" value="1"/>
</dbReference>
<reference evidence="4 5" key="2">
    <citation type="submission" date="2018-04" db="EMBL/GenBank/DDBJ databases">
        <title>Thauera lacus sp. nov., isolated from an saline lake in Inner Mongolia, China.</title>
        <authorList>
            <person name="Liang Q.-Y."/>
        </authorList>
    </citation>
    <scope>NUCLEOTIDE SEQUENCE [LARGE SCALE GENOMIC DNA]</scope>
    <source>
        <strain evidence="4 5">D20</strain>
    </source>
</reference>
<dbReference type="InterPro" id="IPR001387">
    <property type="entry name" value="Cro/C1-type_HTH"/>
</dbReference>
<dbReference type="PANTHER" id="PTHR34475:SF1">
    <property type="entry name" value="CYTOSKELETON PROTEIN RODZ"/>
    <property type="match status" value="1"/>
</dbReference>
<dbReference type="CDD" id="cd00093">
    <property type="entry name" value="HTH_XRE"/>
    <property type="match status" value="1"/>
</dbReference>
<feature type="transmembrane region" description="Helical" evidence="2">
    <location>
        <begin position="97"/>
        <end position="117"/>
    </location>
</feature>
<gene>
    <name evidence="4" type="ORF">C8261_13340</name>
</gene>
<dbReference type="InterPro" id="IPR025194">
    <property type="entry name" value="RodZ-like_C"/>
</dbReference>
<evidence type="ECO:0000313" key="5">
    <source>
        <dbReference type="Proteomes" id="UP000241193"/>
    </source>
</evidence>
<feature type="region of interest" description="Disordered" evidence="1">
    <location>
        <begin position="170"/>
        <end position="189"/>
    </location>
</feature>
<dbReference type="InterPro" id="IPR010982">
    <property type="entry name" value="Lambda_DNA-bd_dom_sf"/>
</dbReference>
<keyword evidence="2" id="KW-0812">Transmembrane</keyword>
<feature type="domain" description="Cytoskeleton protein RodZ-like C-terminal" evidence="3">
    <location>
        <begin position="198"/>
        <end position="269"/>
    </location>
</feature>
<dbReference type="OrthoDB" id="8561330at2"/>
<dbReference type="AlphaFoldDB" id="A0A2T4ID85"/>
<dbReference type="Gene3D" id="1.10.260.40">
    <property type="entry name" value="lambda repressor-like DNA-binding domains"/>
    <property type="match status" value="1"/>
</dbReference>
<keyword evidence="2" id="KW-1133">Transmembrane helix</keyword>
<reference evidence="4 5" key="1">
    <citation type="submission" date="2018-03" db="EMBL/GenBank/DDBJ databases">
        <authorList>
            <person name="Keele B.F."/>
        </authorList>
    </citation>
    <scope>NUCLEOTIDE SEQUENCE [LARGE SCALE GENOMIC DNA]</scope>
    <source>
        <strain evidence="4 5">D20</strain>
    </source>
</reference>
<dbReference type="Proteomes" id="UP000241193">
    <property type="component" value="Unassembled WGS sequence"/>
</dbReference>
<keyword evidence="2" id="KW-0472">Membrane</keyword>
<accession>A0A2T4ID85</accession>
<keyword evidence="5" id="KW-1185">Reference proteome</keyword>
<evidence type="ECO:0000313" key="4">
    <source>
        <dbReference type="EMBL" id="PTD95744.1"/>
    </source>
</evidence>
<dbReference type="Pfam" id="PF13413">
    <property type="entry name" value="HTH_25"/>
    <property type="match status" value="1"/>
</dbReference>
<dbReference type="EMBL" id="PZKC01000011">
    <property type="protein sequence ID" value="PTD95744.1"/>
    <property type="molecule type" value="Genomic_DNA"/>
</dbReference>